<keyword evidence="8" id="KW-0472">Membrane</keyword>
<dbReference type="PANTHER" id="PTHR10339">
    <property type="entry name" value="ADP-RIBOSYLTRANSFERASE"/>
    <property type="match status" value="1"/>
</dbReference>
<keyword evidence="8" id="KW-1133">Transmembrane helix</keyword>
<dbReference type="Gene3D" id="3.90.176.10">
    <property type="entry name" value="Toxin ADP-ribosyltransferase, Chain A, domain 1"/>
    <property type="match status" value="1"/>
</dbReference>
<evidence type="ECO:0000313" key="9">
    <source>
        <dbReference type="Ensembl" id="ENSSAUP00010014890.1"/>
    </source>
</evidence>
<evidence type="ECO:0000313" key="10">
    <source>
        <dbReference type="Proteomes" id="UP000472265"/>
    </source>
</evidence>
<dbReference type="PANTHER" id="PTHR10339:SF27">
    <property type="entry name" value="NAD(P)(+)--ARGININE ADP-RIBOSYLTRANSFERASE"/>
    <property type="match status" value="1"/>
</dbReference>
<keyword evidence="3 7" id="KW-0808">Transferase</keyword>
<evidence type="ECO:0000256" key="3">
    <source>
        <dbReference type="ARBA" id="ARBA00022679"/>
    </source>
</evidence>
<evidence type="ECO:0000256" key="5">
    <source>
        <dbReference type="ARBA" id="ARBA00022857"/>
    </source>
</evidence>
<dbReference type="InParanoid" id="A0A671UQN5"/>
<dbReference type="GO" id="GO:0003950">
    <property type="term" value="F:NAD+ poly-ADP-ribosyltransferase activity"/>
    <property type="evidence" value="ECO:0007669"/>
    <property type="project" value="TreeGrafter"/>
</dbReference>
<dbReference type="SUPFAM" id="SSF56399">
    <property type="entry name" value="ADP-ribosylation"/>
    <property type="match status" value="1"/>
</dbReference>
<dbReference type="PRINTS" id="PR00970">
    <property type="entry name" value="RIBTRNSFRASE"/>
</dbReference>
<proteinExistence type="inferred from homology"/>
<keyword evidence="7" id="KW-0520">NAD</keyword>
<protein>
    <recommendedName>
        <fullName evidence="7">NAD(P)(+)--arginine ADP-ribosyltransferase</fullName>
        <ecNumber evidence="7">2.4.2.31</ecNumber>
    </recommendedName>
    <alternativeName>
        <fullName evidence="7">Mono(ADP-ribosyl)transferase</fullName>
    </alternativeName>
</protein>
<reference evidence="9" key="3">
    <citation type="submission" date="2025-09" db="UniProtKB">
        <authorList>
            <consortium name="Ensembl"/>
        </authorList>
    </citation>
    <scope>IDENTIFICATION</scope>
</reference>
<dbReference type="PROSITE" id="PS51996">
    <property type="entry name" value="TR_MART"/>
    <property type="match status" value="1"/>
</dbReference>
<evidence type="ECO:0000256" key="4">
    <source>
        <dbReference type="ARBA" id="ARBA00022695"/>
    </source>
</evidence>
<reference evidence="9" key="1">
    <citation type="submission" date="2021-04" db="EMBL/GenBank/DDBJ databases">
        <authorList>
            <consortium name="Wellcome Sanger Institute Data Sharing"/>
        </authorList>
    </citation>
    <scope>NUCLEOTIDE SEQUENCE [LARGE SCALE GENOMIC DNA]</scope>
</reference>
<evidence type="ECO:0000256" key="8">
    <source>
        <dbReference type="SAM" id="Phobius"/>
    </source>
</evidence>
<feature type="transmembrane region" description="Helical" evidence="8">
    <location>
        <begin position="12"/>
        <end position="38"/>
    </location>
</feature>
<sequence>MPSWERQACQRTTLCACAITSLALSVGLLMFVVVYLTLSWQDTVVGEHSTQDVNLNKTDYMDDNCTSEAMVVTDKSIMQTWDTSTNFNKAWINAEQKAREPVHSYMEKHHSTAIYMYTNVMLQPDKYKHDTVNSTEEQLKETFASPSLYFSLSEAIQVLKHSQLTCLNTEYRTETLLNQNISNKLIRFNTFILGYVQRNSTRNASCFEIYTCFGANITHYSAVKGTSQVLIPPYELFRVADIKMGAQRCQVVYTLKSNLNLFNQYLMFLLGYNFWGGNQDRICDLGQLLLQDVWSPYSPFIDFGAFQ</sequence>
<dbReference type="OMA" id="KHSQVTC"/>
<name>A0A671UQN5_SPAAU</name>
<dbReference type="InterPro" id="IPR000768">
    <property type="entry name" value="ART"/>
</dbReference>
<keyword evidence="4" id="KW-0548">Nucleotidyltransferase</keyword>
<evidence type="ECO:0000256" key="6">
    <source>
        <dbReference type="ARBA" id="ARBA00047597"/>
    </source>
</evidence>
<dbReference type="InterPro" id="IPR050999">
    <property type="entry name" value="ADP-ribosyltransferase_ARG"/>
</dbReference>
<organism evidence="9 10">
    <name type="scientific">Sparus aurata</name>
    <name type="common">Gilthead sea bream</name>
    <dbReference type="NCBI Taxonomy" id="8175"/>
    <lineage>
        <taxon>Eukaryota</taxon>
        <taxon>Metazoa</taxon>
        <taxon>Chordata</taxon>
        <taxon>Craniata</taxon>
        <taxon>Vertebrata</taxon>
        <taxon>Euteleostomi</taxon>
        <taxon>Actinopterygii</taxon>
        <taxon>Neopterygii</taxon>
        <taxon>Teleostei</taxon>
        <taxon>Neoteleostei</taxon>
        <taxon>Acanthomorphata</taxon>
        <taxon>Eupercaria</taxon>
        <taxon>Spariformes</taxon>
        <taxon>Sparidae</taxon>
        <taxon>Sparus</taxon>
    </lineage>
</organism>
<dbReference type="GO" id="GO:0106274">
    <property type="term" value="F:NAD+-protein-arginine ADP-ribosyltransferase activity"/>
    <property type="evidence" value="ECO:0007669"/>
    <property type="project" value="UniProtKB-EC"/>
</dbReference>
<dbReference type="AlphaFoldDB" id="A0A671UQN5"/>
<accession>A0A671UQN5</accession>
<dbReference type="EC" id="2.4.2.31" evidence="7"/>
<dbReference type="Pfam" id="PF01129">
    <property type="entry name" value="ART"/>
    <property type="match status" value="1"/>
</dbReference>
<dbReference type="Proteomes" id="UP000472265">
    <property type="component" value="Chromosome 1"/>
</dbReference>
<evidence type="ECO:0000256" key="2">
    <source>
        <dbReference type="ARBA" id="ARBA00022676"/>
    </source>
</evidence>
<keyword evidence="10" id="KW-1185">Reference proteome</keyword>
<keyword evidence="5 7" id="KW-0521">NADP</keyword>
<reference evidence="9" key="2">
    <citation type="submission" date="2025-08" db="UniProtKB">
        <authorList>
            <consortium name="Ensembl"/>
        </authorList>
    </citation>
    <scope>IDENTIFICATION</scope>
</reference>
<keyword evidence="2 7" id="KW-0328">Glycosyltransferase</keyword>
<dbReference type="Ensembl" id="ENSSAUT00010015798.1">
    <property type="protein sequence ID" value="ENSSAUP00010014890.1"/>
    <property type="gene ID" value="ENSSAUG00010006936.1"/>
</dbReference>
<evidence type="ECO:0000256" key="7">
    <source>
        <dbReference type="RuleBase" id="RU361228"/>
    </source>
</evidence>
<evidence type="ECO:0000256" key="1">
    <source>
        <dbReference type="ARBA" id="ARBA00009558"/>
    </source>
</evidence>
<gene>
    <name evidence="9" type="primary">LOC115579167</name>
</gene>
<comment type="similarity">
    <text evidence="1 7">Belongs to the Arg-specific ADP-ribosyltransferase family.</text>
</comment>
<dbReference type="GeneTree" id="ENSGT00930000152222"/>
<dbReference type="GO" id="GO:0016779">
    <property type="term" value="F:nucleotidyltransferase activity"/>
    <property type="evidence" value="ECO:0007669"/>
    <property type="project" value="UniProtKB-KW"/>
</dbReference>
<comment type="catalytic activity">
    <reaction evidence="6 7">
        <text>L-arginyl-[protein] + NAD(+) = N(omega)-(ADP-D-ribosyl)-L-arginyl-[protein] + nicotinamide + H(+)</text>
        <dbReference type="Rhea" id="RHEA:19149"/>
        <dbReference type="Rhea" id="RHEA-COMP:10532"/>
        <dbReference type="Rhea" id="RHEA-COMP:15087"/>
        <dbReference type="ChEBI" id="CHEBI:15378"/>
        <dbReference type="ChEBI" id="CHEBI:17154"/>
        <dbReference type="ChEBI" id="CHEBI:29965"/>
        <dbReference type="ChEBI" id="CHEBI:57540"/>
        <dbReference type="ChEBI" id="CHEBI:142554"/>
        <dbReference type="EC" id="2.4.2.31"/>
    </reaction>
</comment>
<keyword evidence="8" id="KW-0812">Transmembrane</keyword>